<dbReference type="RefSeq" id="WP_023349956.1">
    <property type="nucleotide sequence ID" value="NZ_BMDL01000002.1"/>
</dbReference>
<feature type="transmembrane region" description="Helical" evidence="1">
    <location>
        <begin position="50"/>
        <end position="69"/>
    </location>
</feature>
<reference evidence="2 3" key="1">
    <citation type="journal article" date="2019" name="Sci. Transl. Med.">
        <title>Quorum sensing between bacterial species on the skin protects against epidermal injury in atopic dermatitis.</title>
        <authorList>
            <person name="Williams M.R."/>
        </authorList>
    </citation>
    <scope>NUCLEOTIDE SEQUENCE [LARGE SCALE GENOMIC DNA]</scope>
    <source>
        <strain evidence="2 3">H8</strain>
    </source>
</reference>
<dbReference type="AlphaFoldDB" id="A0A0U1EJ82"/>
<keyword evidence="1" id="KW-0472">Membrane</keyword>
<accession>A0A0U1EJ82</accession>
<feature type="transmembrane region" description="Helical" evidence="1">
    <location>
        <begin position="14"/>
        <end position="38"/>
    </location>
</feature>
<dbReference type="eggNOG" id="ENOG50305QQ">
    <property type="taxonomic scope" value="Bacteria"/>
</dbReference>
<keyword evidence="1" id="KW-0812">Transmembrane</keyword>
<proteinExistence type="predicted"/>
<organism evidence="2 3">
    <name type="scientific">Staphylococcus capitis</name>
    <dbReference type="NCBI Taxonomy" id="29388"/>
    <lineage>
        <taxon>Bacteria</taxon>
        <taxon>Bacillati</taxon>
        <taxon>Bacillota</taxon>
        <taxon>Bacilli</taxon>
        <taxon>Bacillales</taxon>
        <taxon>Staphylococcaceae</taxon>
        <taxon>Staphylococcus</taxon>
    </lineage>
</organism>
<name>A0A0U1EJ82_STACP</name>
<gene>
    <name evidence="2" type="ORF">EQ811_09510</name>
</gene>
<dbReference type="Proteomes" id="UP000291949">
    <property type="component" value="Unassembled WGS sequence"/>
</dbReference>
<dbReference type="EMBL" id="SCHC01000003">
    <property type="protein sequence ID" value="TBW76073.1"/>
    <property type="molecule type" value="Genomic_DNA"/>
</dbReference>
<evidence type="ECO:0000313" key="3">
    <source>
        <dbReference type="Proteomes" id="UP000291949"/>
    </source>
</evidence>
<evidence type="ECO:0000313" key="2">
    <source>
        <dbReference type="EMBL" id="TBW76073.1"/>
    </source>
</evidence>
<keyword evidence="1" id="KW-1133">Transmembrane helix</keyword>
<sequence length="71" mass="8182">MESYQQFLNSPNTFIWIAFILYLISSLVFFSVTVFVGLRHVSLKERIITTFVLSIVLTLTLTTLTYCIVSK</sequence>
<protein>
    <submittedName>
        <fullName evidence="2">Uncharacterized protein</fullName>
    </submittedName>
</protein>
<evidence type="ECO:0000256" key="1">
    <source>
        <dbReference type="SAM" id="Phobius"/>
    </source>
</evidence>
<comment type="caution">
    <text evidence="2">The sequence shown here is derived from an EMBL/GenBank/DDBJ whole genome shotgun (WGS) entry which is preliminary data.</text>
</comment>